<evidence type="ECO:0000256" key="2">
    <source>
        <dbReference type="SAM" id="MobiDB-lite"/>
    </source>
</evidence>
<keyword evidence="3" id="KW-1185">Reference proteome</keyword>
<organism evidence="3 4">
    <name type="scientific">Panagrolaimus superbus</name>
    <dbReference type="NCBI Taxonomy" id="310955"/>
    <lineage>
        <taxon>Eukaryota</taxon>
        <taxon>Metazoa</taxon>
        <taxon>Ecdysozoa</taxon>
        <taxon>Nematoda</taxon>
        <taxon>Chromadorea</taxon>
        <taxon>Rhabditida</taxon>
        <taxon>Tylenchina</taxon>
        <taxon>Panagrolaimomorpha</taxon>
        <taxon>Panagrolaimoidea</taxon>
        <taxon>Panagrolaimidae</taxon>
        <taxon>Panagrolaimus</taxon>
    </lineage>
</organism>
<dbReference type="AlphaFoldDB" id="A0A914Z5Q3"/>
<sequence length="290" mass="34037">MQKKHRSLDGAQFMREFDQATRHAATHYPEYYQYDNYVNNQIYDPPPPLQQQQQPAFYSPQGTAAAMGRGYDMNDPLTVNVPSSSATGYYQPQQRGETAALQREYNALNKKLNYVMNSIRTFWSPELKKERQLRQDETIRLNSLQNKICQQAAELQVIQNELEKREKDINQLLSESELLDMEEELRRLRRQLHEPRNFTEKSVSVHELQTLKTKMERSEMTLSEKMRELASAEMRAKCAEEQNAELEKRVEILTRSNTAHEAQLQLLQDDLGVLRQKLESRNQQIESKEN</sequence>
<feature type="region of interest" description="Disordered" evidence="2">
    <location>
        <begin position="46"/>
        <end position="71"/>
    </location>
</feature>
<dbReference type="WBParaSite" id="PSU_v2.g5581.t1">
    <property type="protein sequence ID" value="PSU_v2.g5581.t1"/>
    <property type="gene ID" value="PSU_v2.g5581"/>
</dbReference>
<dbReference type="Pfam" id="PF10174">
    <property type="entry name" value="Cast"/>
    <property type="match status" value="1"/>
</dbReference>
<dbReference type="InterPro" id="IPR019323">
    <property type="entry name" value="ELKS/CAST"/>
</dbReference>
<name>A0A914Z5Q3_9BILA</name>
<proteinExistence type="predicted"/>
<evidence type="ECO:0000256" key="1">
    <source>
        <dbReference type="SAM" id="Coils"/>
    </source>
</evidence>
<evidence type="ECO:0000313" key="3">
    <source>
        <dbReference type="Proteomes" id="UP000887577"/>
    </source>
</evidence>
<dbReference type="Proteomes" id="UP000887577">
    <property type="component" value="Unplaced"/>
</dbReference>
<protein>
    <submittedName>
        <fullName evidence="4">Uncharacterized protein</fullName>
    </submittedName>
</protein>
<evidence type="ECO:0000313" key="4">
    <source>
        <dbReference type="WBParaSite" id="PSU_v2.g5581.t1"/>
    </source>
</evidence>
<accession>A0A914Z5Q3</accession>
<feature type="coiled-coil region" evidence="1">
    <location>
        <begin position="127"/>
        <end position="284"/>
    </location>
</feature>
<keyword evidence="1" id="KW-0175">Coiled coil</keyword>
<reference evidence="4" key="1">
    <citation type="submission" date="2022-11" db="UniProtKB">
        <authorList>
            <consortium name="WormBaseParasite"/>
        </authorList>
    </citation>
    <scope>IDENTIFICATION</scope>
</reference>